<proteinExistence type="predicted"/>
<reference evidence="2 3" key="1">
    <citation type="submission" date="2019-02" db="EMBL/GenBank/DDBJ databases">
        <title>Deep-cultivation of Planctomycetes and their phenomic and genomic characterization uncovers novel biology.</title>
        <authorList>
            <person name="Wiegand S."/>
            <person name="Jogler M."/>
            <person name="Boedeker C."/>
            <person name="Pinto D."/>
            <person name="Vollmers J."/>
            <person name="Rivas-Marin E."/>
            <person name="Kohn T."/>
            <person name="Peeters S.H."/>
            <person name="Heuer A."/>
            <person name="Rast P."/>
            <person name="Oberbeckmann S."/>
            <person name="Bunk B."/>
            <person name="Jeske O."/>
            <person name="Meyerdierks A."/>
            <person name="Storesund J.E."/>
            <person name="Kallscheuer N."/>
            <person name="Luecker S."/>
            <person name="Lage O.M."/>
            <person name="Pohl T."/>
            <person name="Merkel B.J."/>
            <person name="Hornburger P."/>
            <person name="Mueller R.-W."/>
            <person name="Bruemmer F."/>
            <person name="Labrenz M."/>
            <person name="Spormann A.M."/>
            <person name="Op den Camp H."/>
            <person name="Overmann J."/>
            <person name="Amann R."/>
            <person name="Jetten M.S.M."/>
            <person name="Mascher T."/>
            <person name="Medema M.H."/>
            <person name="Devos D.P."/>
            <person name="Kaster A.-K."/>
            <person name="Ovreas L."/>
            <person name="Rohde M."/>
            <person name="Galperin M.Y."/>
            <person name="Jogler C."/>
        </authorList>
    </citation>
    <scope>NUCLEOTIDE SEQUENCE [LARGE SCALE GENOMIC DNA]</scope>
    <source>
        <strain evidence="2 3">Pan216</strain>
    </source>
</reference>
<dbReference type="RefSeq" id="WP_145258683.1">
    <property type="nucleotide sequence ID" value="NZ_CP036279.1"/>
</dbReference>
<dbReference type="AlphaFoldDB" id="A0A518B5B6"/>
<dbReference type="OrthoDB" id="303932at2"/>
<feature type="compositionally biased region" description="Basic and acidic residues" evidence="1">
    <location>
        <begin position="141"/>
        <end position="152"/>
    </location>
</feature>
<name>A0A518B5B6_9BACT</name>
<feature type="compositionally biased region" description="Pro residues" evidence="1">
    <location>
        <begin position="129"/>
        <end position="139"/>
    </location>
</feature>
<dbReference type="EMBL" id="CP036279">
    <property type="protein sequence ID" value="QDU62146.1"/>
    <property type="molecule type" value="Genomic_DNA"/>
</dbReference>
<organism evidence="2 3">
    <name type="scientific">Kolteria novifilia</name>
    <dbReference type="NCBI Taxonomy" id="2527975"/>
    <lineage>
        <taxon>Bacteria</taxon>
        <taxon>Pseudomonadati</taxon>
        <taxon>Planctomycetota</taxon>
        <taxon>Planctomycetia</taxon>
        <taxon>Kolteriales</taxon>
        <taxon>Kolteriaceae</taxon>
        <taxon>Kolteria</taxon>
    </lineage>
</organism>
<evidence type="ECO:0000313" key="3">
    <source>
        <dbReference type="Proteomes" id="UP000317093"/>
    </source>
</evidence>
<protein>
    <submittedName>
        <fullName evidence="2">Uncharacterized protein</fullName>
    </submittedName>
</protein>
<keyword evidence="3" id="KW-1185">Reference proteome</keyword>
<evidence type="ECO:0000313" key="2">
    <source>
        <dbReference type="EMBL" id="QDU62146.1"/>
    </source>
</evidence>
<dbReference type="Proteomes" id="UP000317093">
    <property type="component" value="Chromosome"/>
</dbReference>
<dbReference type="KEGG" id="knv:Pan216_30130"/>
<evidence type="ECO:0000256" key="1">
    <source>
        <dbReference type="SAM" id="MobiDB-lite"/>
    </source>
</evidence>
<feature type="region of interest" description="Disordered" evidence="1">
    <location>
        <begin position="121"/>
        <end position="152"/>
    </location>
</feature>
<sequence>MPTERTQLQKDARLMLALGVLLSLLAIASLAIADEPKATFQTLGKPQVDALMVLDAVGSTGDSFRWEVIPDAKVHEFGNQGQKMVFFMPPHPGKFTVLLIAAGTVGEGKIVTTDVSRIEIVVPDDKPPTPEPDNPAPGPDPDDHAPAPDRDLPAWADELRSDVAAWTAELPPDARDRATLLAYVFFVKAACTGCTIDDAQQLMTETGNDKRGVTAGYGTDWETWTNRFVARLKQLHADGRLELLEDFRTAWTAIAGGLMKGRQ</sequence>
<gene>
    <name evidence="2" type="ORF">Pan216_30130</name>
</gene>
<accession>A0A518B5B6</accession>